<dbReference type="InterPro" id="IPR001789">
    <property type="entry name" value="Sig_transdc_resp-reg_receiver"/>
</dbReference>
<feature type="domain" description="Histidine kinase" evidence="6">
    <location>
        <begin position="486"/>
        <end position="709"/>
    </location>
</feature>
<reference evidence="9 10" key="1">
    <citation type="submission" date="2019-10" db="EMBL/GenBank/DDBJ databases">
        <title>Genome sequence of Azospirillum melinis.</title>
        <authorList>
            <person name="Ambrosini A."/>
            <person name="Sant'Anna F.H."/>
            <person name="Cassan F.D."/>
            <person name="Souza E.M."/>
            <person name="Passaglia L.M.P."/>
        </authorList>
    </citation>
    <scope>NUCLEOTIDE SEQUENCE [LARGE SCALE GENOMIC DNA]</scope>
    <source>
        <strain evidence="9 10">TMCY0552</strain>
    </source>
</reference>
<dbReference type="InterPro" id="IPR013656">
    <property type="entry name" value="PAS_4"/>
</dbReference>
<accession>A0ABX2KUN4</accession>
<dbReference type="Pfam" id="PF00072">
    <property type="entry name" value="Response_reg"/>
    <property type="match status" value="1"/>
</dbReference>
<feature type="modified residue" description="4-aspartylphosphate" evidence="4">
    <location>
        <position position="784"/>
    </location>
</feature>
<dbReference type="Pfam" id="PF13188">
    <property type="entry name" value="PAS_8"/>
    <property type="match status" value="2"/>
</dbReference>
<dbReference type="PRINTS" id="PR00344">
    <property type="entry name" value="BCTRLSENSOR"/>
</dbReference>
<keyword evidence="10" id="KW-1185">Reference proteome</keyword>
<dbReference type="InterPro" id="IPR003594">
    <property type="entry name" value="HATPase_dom"/>
</dbReference>
<keyword evidence="3 4" id="KW-0597">Phosphoprotein</keyword>
<evidence type="ECO:0000256" key="3">
    <source>
        <dbReference type="ARBA" id="ARBA00022553"/>
    </source>
</evidence>
<keyword evidence="5" id="KW-0472">Membrane</keyword>
<sequence>MDDTTSLSDSAGNAVIRKASSGGVSMLLQYALAPAGLLVLAAGLLLERDAVGWLGAALVALGVALLIARSVSVVRRSARIGALLGGALEGMPAGQLVCDGTDDVVFVNAAFRELAGWRRGERPLEALARQFSGDPDSAREFRRLRERVKAGGAASAELAIPALDGHPPEWRKVQGQPVAGFPGSVHWRIEDITARRELEHVMLREQAKLADFMEHAPVGFFSVDQNGHFLFVNATLAQWLEAAPGDLTDGEARLHGILAAPPVSAAPYDLFDHGGSEQRGELTMVGLRSRRFQVAVAQSVVHADDGTIHTRSVVRDLSPEREWQEALRQSEQRFQRFFEDAPIGIALVDETGQLTECNEAFLALIGSETGSVINRPMADLIVPAEREAVIARLRAVQGGADPAHPLEVRLSGGRELTAQLYARRLANPVRTDGRGDGRADGARGDGARGDGVGLILHFIDMTERKSLEAQFAQSQKMQAVGQLAGGVAHDFNNLLTAMIGFCDLLLLRHKPGDQSFSDIMQIKQNANRAANLVRQLLAFSRQQTLQPRVINVTDVLAELANLLRRLIGENIELKMIHGRDLGLVKVDQNQLEQVIINLVVNARDAMAGGGKLIINTTNYIVSQPERREHETVPAGSYVSIEVIDTGCGIARENLQRIFEPFYTTKEVGSGTGLGLSTVYGIVRQTGGFVLVDSAVGEGTTFTILLPHHQGELRPVDTAEPRERRGSDLTGTGIILLVEDEDAVRVFSARALRNKGYQVLEAKNGEAALQQIENNGASIDLLITDVVMPQMDGPTLARHVRRLRPEMRVIFISGYAEDRLGEIDGVEVAHFLPKPFSLKQLASKVKEVIRDGR</sequence>
<comment type="caution">
    <text evidence="9">The sequence shown here is derived from an EMBL/GenBank/DDBJ whole genome shotgun (WGS) entry which is preliminary data.</text>
</comment>
<dbReference type="CDD" id="cd00130">
    <property type="entry name" value="PAS"/>
    <property type="match status" value="1"/>
</dbReference>
<dbReference type="Pfam" id="PF08448">
    <property type="entry name" value="PAS_4"/>
    <property type="match status" value="1"/>
</dbReference>
<dbReference type="Proteomes" id="UP000605086">
    <property type="component" value="Unassembled WGS sequence"/>
</dbReference>
<dbReference type="PROSITE" id="PS50110">
    <property type="entry name" value="RESPONSE_REGULATORY"/>
    <property type="match status" value="1"/>
</dbReference>
<evidence type="ECO:0000313" key="10">
    <source>
        <dbReference type="Proteomes" id="UP000605086"/>
    </source>
</evidence>
<dbReference type="Gene3D" id="3.30.450.20">
    <property type="entry name" value="PAS domain"/>
    <property type="match status" value="3"/>
</dbReference>
<dbReference type="CDD" id="cd00082">
    <property type="entry name" value="HisKA"/>
    <property type="match status" value="1"/>
</dbReference>
<comment type="catalytic activity">
    <reaction evidence="1">
        <text>ATP + protein L-histidine = ADP + protein N-phospho-L-histidine.</text>
        <dbReference type="EC" id="2.7.13.3"/>
    </reaction>
</comment>
<dbReference type="SMART" id="SM00448">
    <property type="entry name" value="REC"/>
    <property type="match status" value="1"/>
</dbReference>
<keyword evidence="5" id="KW-1133">Transmembrane helix</keyword>
<evidence type="ECO:0000259" key="8">
    <source>
        <dbReference type="PROSITE" id="PS50112"/>
    </source>
</evidence>
<evidence type="ECO:0000256" key="5">
    <source>
        <dbReference type="SAM" id="Phobius"/>
    </source>
</evidence>
<dbReference type="InterPro" id="IPR036890">
    <property type="entry name" value="HATPase_C_sf"/>
</dbReference>
<dbReference type="Gene3D" id="3.30.565.10">
    <property type="entry name" value="Histidine kinase-like ATPase, C-terminal domain"/>
    <property type="match status" value="1"/>
</dbReference>
<dbReference type="PANTHER" id="PTHR43065">
    <property type="entry name" value="SENSOR HISTIDINE KINASE"/>
    <property type="match status" value="1"/>
</dbReference>
<organism evidence="9 10">
    <name type="scientific">Azospirillum melinis</name>
    <dbReference type="NCBI Taxonomy" id="328839"/>
    <lineage>
        <taxon>Bacteria</taxon>
        <taxon>Pseudomonadati</taxon>
        <taxon>Pseudomonadota</taxon>
        <taxon>Alphaproteobacteria</taxon>
        <taxon>Rhodospirillales</taxon>
        <taxon>Azospirillaceae</taxon>
        <taxon>Azospirillum</taxon>
    </lineage>
</organism>
<dbReference type="RefSeq" id="WP_174475111.1">
    <property type="nucleotide sequence ID" value="NZ_JAGINN010000001.1"/>
</dbReference>
<dbReference type="PROSITE" id="PS50109">
    <property type="entry name" value="HIS_KIN"/>
    <property type="match status" value="1"/>
</dbReference>
<dbReference type="InterPro" id="IPR004358">
    <property type="entry name" value="Sig_transdc_His_kin-like_C"/>
</dbReference>
<evidence type="ECO:0000259" key="6">
    <source>
        <dbReference type="PROSITE" id="PS50109"/>
    </source>
</evidence>
<dbReference type="InterPro" id="IPR000014">
    <property type="entry name" value="PAS"/>
</dbReference>
<dbReference type="NCBIfam" id="TIGR00229">
    <property type="entry name" value="sensory_box"/>
    <property type="match status" value="1"/>
</dbReference>
<dbReference type="Gene3D" id="1.10.287.130">
    <property type="match status" value="1"/>
</dbReference>
<evidence type="ECO:0000256" key="2">
    <source>
        <dbReference type="ARBA" id="ARBA00012438"/>
    </source>
</evidence>
<dbReference type="InterPro" id="IPR005467">
    <property type="entry name" value="His_kinase_dom"/>
</dbReference>
<feature type="transmembrane region" description="Helical" evidence="5">
    <location>
        <begin position="52"/>
        <end position="71"/>
    </location>
</feature>
<dbReference type="EMBL" id="WHOS01000097">
    <property type="protein sequence ID" value="NUB04267.1"/>
    <property type="molecule type" value="Genomic_DNA"/>
</dbReference>
<dbReference type="Gene3D" id="3.40.50.2300">
    <property type="match status" value="1"/>
</dbReference>
<evidence type="ECO:0000313" key="9">
    <source>
        <dbReference type="EMBL" id="NUB04267.1"/>
    </source>
</evidence>
<evidence type="ECO:0000259" key="7">
    <source>
        <dbReference type="PROSITE" id="PS50110"/>
    </source>
</evidence>
<dbReference type="InterPro" id="IPR035965">
    <property type="entry name" value="PAS-like_dom_sf"/>
</dbReference>
<feature type="domain" description="Response regulatory" evidence="7">
    <location>
        <begin position="733"/>
        <end position="848"/>
    </location>
</feature>
<dbReference type="SMART" id="SM00387">
    <property type="entry name" value="HATPase_c"/>
    <property type="match status" value="1"/>
</dbReference>
<dbReference type="Pfam" id="PF00512">
    <property type="entry name" value="HisKA"/>
    <property type="match status" value="1"/>
</dbReference>
<dbReference type="SMART" id="SM00091">
    <property type="entry name" value="PAS"/>
    <property type="match status" value="3"/>
</dbReference>
<dbReference type="SUPFAM" id="SSF55785">
    <property type="entry name" value="PYP-like sensor domain (PAS domain)"/>
    <property type="match status" value="3"/>
</dbReference>
<evidence type="ECO:0000256" key="4">
    <source>
        <dbReference type="PROSITE-ProRule" id="PRU00169"/>
    </source>
</evidence>
<protein>
    <recommendedName>
        <fullName evidence="2">histidine kinase</fullName>
        <ecNumber evidence="2">2.7.13.3</ecNumber>
    </recommendedName>
</protein>
<dbReference type="PROSITE" id="PS50112">
    <property type="entry name" value="PAS"/>
    <property type="match status" value="1"/>
</dbReference>
<name>A0ABX2KUN4_9PROT</name>
<dbReference type="InterPro" id="IPR003661">
    <property type="entry name" value="HisK_dim/P_dom"/>
</dbReference>
<dbReference type="Pfam" id="PF02518">
    <property type="entry name" value="HATPase_c"/>
    <property type="match status" value="1"/>
</dbReference>
<evidence type="ECO:0000256" key="1">
    <source>
        <dbReference type="ARBA" id="ARBA00000085"/>
    </source>
</evidence>
<proteinExistence type="predicted"/>
<dbReference type="PANTHER" id="PTHR43065:SF42">
    <property type="entry name" value="TWO-COMPONENT SENSOR PPRA"/>
    <property type="match status" value="1"/>
</dbReference>
<keyword evidence="5" id="KW-0812">Transmembrane</keyword>
<feature type="domain" description="PAS" evidence="8">
    <location>
        <begin position="330"/>
        <end position="400"/>
    </location>
</feature>
<dbReference type="SUPFAM" id="SSF55874">
    <property type="entry name" value="ATPase domain of HSP90 chaperone/DNA topoisomerase II/histidine kinase"/>
    <property type="match status" value="1"/>
</dbReference>
<dbReference type="EC" id="2.7.13.3" evidence="2"/>
<dbReference type="SUPFAM" id="SSF52172">
    <property type="entry name" value="CheY-like"/>
    <property type="match status" value="1"/>
</dbReference>
<dbReference type="InterPro" id="IPR036097">
    <property type="entry name" value="HisK_dim/P_sf"/>
</dbReference>
<dbReference type="SUPFAM" id="SSF47384">
    <property type="entry name" value="Homodimeric domain of signal transducing histidine kinase"/>
    <property type="match status" value="1"/>
</dbReference>
<dbReference type="InterPro" id="IPR011006">
    <property type="entry name" value="CheY-like_superfamily"/>
</dbReference>
<gene>
    <name evidence="9" type="ORF">GBZ48_34220</name>
</gene>
<dbReference type="SMART" id="SM00388">
    <property type="entry name" value="HisKA"/>
    <property type="match status" value="1"/>
</dbReference>
<feature type="transmembrane region" description="Helical" evidence="5">
    <location>
        <begin position="27"/>
        <end position="46"/>
    </location>
</feature>